<evidence type="ECO:0000256" key="5">
    <source>
        <dbReference type="SAM" id="MobiDB-lite"/>
    </source>
</evidence>
<feature type="region of interest" description="Disordered" evidence="5">
    <location>
        <begin position="1172"/>
        <end position="1255"/>
    </location>
</feature>
<reference evidence="7" key="3">
    <citation type="submission" date="2012-09" db="EMBL/GenBank/DDBJ databases">
        <authorList>
            <consortium name="VectorBase"/>
        </authorList>
    </citation>
    <scope>NUCLEOTIDE SEQUENCE</scope>
    <source>
        <strain evidence="7">Liverpool</strain>
    </source>
</reference>
<feature type="region of interest" description="Disordered" evidence="5">
    <location>
        <begin position="730"/>
        <end position="749"/>
    </location>
</feature>
<feature type="compositionally biased region" description="Acidic residues" evidence="5">
    <location>
        <begin position="16"/>
        <end position="47"/>
    </location>
</feature>
<reference evidence="7" key="2">
    <citation type="journal article" date="2007" name="Science">
        <title>Genome sequence of Aedes aegypti, a major arbovirus vector.</title>
        <authorList>
            <person name="Nene V."/>
            <person name="Wortman J.R."/>
            <person name="Lawson D."/>
            <person name="Haas B."/>
            <person name="Kodira C."/>
            <person name="Tu Z.J."/>
            <person name="Loftus B."/>
            <person name="Xi Z."/>
            <person name="Megy K."/>
            <person name="Grabherr M."/>
            <person name="Ren Q."/>
            <person name="Zdobnov E.M."/>
            <person name="Lobo N.F."/>
            <person name="Campbell K.S."/>
            <person name="Brown S.E."/>
            <person name="Bonaldo M.F."/>
            <person name="Zhu J."/>
            <person name="Sinkins S.P."/>
            <person name="Hogenkamp D.G."/>
            <person name="Amedeo P."/>
            <person name="Arensburger P."/>
            <person name="Atkinson P.W."/>
            <person name="Bidwell S."/>
            <person name="Biedler J."/>
            <person name="Birney E."/>
            <person name="Bruggner R.V."/>
            <person name="Costas J."/>
            <person name="Coy M.R."/>
            <person name="Crabtree J."/>
            <person name="Crawford M."/>
            <person name="Debruyn B."/>
            <person name="Decaprio D."/>
            <person name="Eiglmeier K."/>
            <person name="Eisenstadt E."/>
            <person name="El-Dorry H."/>
            <person name="Gelbart W.M."/>
            <person name="Gomes S.L."/>
            <person name="Hammond M."/>
            <person name="Hannick L.I."/>
            <person name="Hogan J.R."/>
            <person name="Holmes M.H."/>
            <person name="Jaffe D."/>
            <person name="Johnston J.S."/>
            <person name="Kennedy R.C."/>
            <person name="Koo H."/>
            <person name="Kravitz S."/>
            <person name="Kriventseva E.V."/>
            <person name="Kulp D."/>
            <person name="Labutti K."/>
            <person name="Lee E."/>
            <person name="Li S."/>
            <person name="Lovin D.D."/>
            <person name="Mao C."/>
            <person name="Mauceli E."/>
            <person name="Menck C.F."/>
            <person name="Miller J.R."/>
            <person name="Montgomery P."/>
            <person name="Mori A."/>
            <person name="Nascimento A.L."/>
            <person name="Naveira H.F."/>
            <person name="Nusbaum C."/>
            <person name="O'leary S."/>
            <person name="Orvis J."/>
            <person name="Pertea M."/>
            <person name="Quesneville H."/>
            <person name="Reidenbach K.R."/>
            <person name="Rogers Y.H."/>
            <person name="Roth C.W."/>
            <person name="Schneider J.R."/>
            <person name="Schatz M."/>
            <person name="Shumway M."/>
            <person name="Stanke M."/>
            <person name="Stinson E.O."/>
            <person name="Tubio J.M."/>
            <person name="Vanzee J.P."/>
            <person name="Verjovski-Almeida S."/>
            <person name="Werner D."/>
            <person name="White O."/>
            <person name="Wyder S."/>
            <person name="Zeng Q."/>
            <person name="Zhao Q."/>
            <person name="Zhao Y."/>
            <person name="Hill C.A."/>
            <person name="Raikhel A.S."/>
            <person name="Soares M.B."/>
            <person name="Knudson D.L."/>
            <person name="Lee N.H."/>
            <person name="Galagan J."/>
            <person name="Salzberg S.L."/>
            <person name="Paulsen I.T."/>
            <person name="Dimopoulos G."/>
            <person name="Collins F.H."/>
            <person name="Birren B."/>
            <person name="Fraser-Liggett C.M."/>
            <person name="Severson D.W."/>
        </authorList>
    </citation>
    <scope>NUCLEOTIDE SEQUENCE [LARGE SCALE GENOMIC DNA]</scope>
    <source>
        <strain evidence="7">Liverpool</strain>
    </source>
</reference>
<dbReference type="VEuPathDB" id="VectorBase:AAEL027582"/>
<accession>Q16YQ4</accession>
<evidence type="ECO:0000259" key="6">
    <source>
        <dbReference type="Pfam" id="PF12325"/>
    </source>
</evidence>
<dbReference type="PaxDb" id="7159-AAEL008459-PA"/>
<reference evidence="7" key="1">
    <citation type="submission" date="2005-10" db="EMBL/GenBank/DDBJ databases">
        <authorList>
            <person name="Loftus B.J."/>
            <person name="Nene V.M."/>
            <person name="Hannick L.I."/>
            <person name="Bidwell S."/>
            <person name="Haas B."/>
            <person name="Amedeo P."/>
            <person name="Orvis J."/>
            <person name="Wortman J.R."/>
            <person name="White O.R."/>
            <person name="Salzberg S."/>
            <person name="Shumway M."/>
            <person name="Koo H."/>
            <person name="Zhao Y."/>
            <person name="Holmes M."/>
            <person name="Miller J."/>
            <person name="Schatz M."/>
            <person name="Pop M."/>
            <person name="Pai G."/>
            <person name="Utterback T."/>
            <person name="Rogers Y.-H."/>
            <person name="Kravitz S."/>
            <person name="Fraser C.M."/>
        </authorList>
    </citation>
    <scope>NUCLEOTIDE SEQUENCE</scope>
    <source>
        <strain evidence="7">Liverpool</strain>
    </source>
</reference>
<evidence type="ECO:0000256" key="2">
    <source>
        <dbReference type="ARBA" id="ARBA00023034"/>
    </source>
</evidence>
<feature type="compositionally biased region" description="Basic and acidic residues" evidence="5">
    <location>
        <begin position="1172"/>
        <end position="1199"/>
    </location>
</feature>
<keyword evidence="3 4" id="KW-0175">Coiled coil</keyword>
<dbReference type="PANTHER" id="PTHR46515">
    <property type="entry name" value="TATA ELEMENT MODULATORY FACTOR TMF1"/>
    <property type="match status" value="1"/>
</dbReference>
<feature type="domain" description="TATA element modulatory factor 1 TATA binding" evidence="6">
    <location>
        <begin position="1280"/>
        <end position="1385"/>
    </location>
</feature>
<dbReference type="EMBL" id="CH477512">
    <property type="protein sequence ID" value="EAT39754.1"/>
    <property type="molecule type" value="Genomic_DNA"/>
</dbReference>
<sequence length="1395" mass="156183">MNSPEGNVYSPPSSDGAEEDGYIVEALDDYTDPEYVYDGEMTNEDLNQESVPNNADGDSGIDPTSIPGCSTKTKKIKLNASATNFTLNGQFYRRRFVGETSGGLVATRQISGNTVNEILTGIWKTSKTVLCREVIFIENNGVQVPTWADEEPVFEDMNKFIVLQDQSQKKRVNIEKEVVEKQLVRHQNADRSGAPNTQALTSLAEELRRKHDHHFQAQSSAWRLWANYIHAGPAHERDHKMSQMPPQHLLKFFRSVPISEAVKLESVRSGLTVANTINQRFVSALETPEEDAEQLLFMAQRLKNRVVDLRTRTSVNSSLVDAMSSALATVEEEQNAMSWFDTTGIANLAKTALKEAQKQIDKALDIKEEDEDAGEGGVEGKKNLEGRGESKTEPCTPVSAEVVKGGGNVSKGQMDSIWGSFTGSFFEQPVTAANVTVTKAPSSLKRKSFEDCGIAEVPGKLGSPEASSESIELLSPVTTPGSALTSPSSGPTIGQESESSVEVIKVQGTPSSVSTPDSITTMDRSSSADEGEMKFTSVELEADDDISVEEDSEVSYTLSEQPITVMETGEGGVPITVAPSRGSLHLSLEKPSVSRQMTFSEVSVCDTEESNDSETTLTSIEKLSKQSDEHLDKSYENVEIQTQISDSTHSFEEIPVPTQVPMATEPKQQQEGTSSQNSGDEIETATSSDIEIISSPNGDSSSTNSGAYRASPLKIPDGKSNIDILMIKKRGHTREPSEVSVQSGNSDDLSETEKLMRRIAEISEILEQREFRLLELGRQNAELHEHNCQLSAQLESKQRRADSSETDEYTQRLSALEKKFQQSIREREALKRQLEVVRSEAQEKMNRSDVEKVISEKDFMIEELKKEGENLSKQVLNHSNIIKKLRLKEKDNEALIKKLKEDIGDLTDETERLKRSLSAKEEVERSQIDAVHKLSSEKRRLEKDNGALKSQLDDQTQKFDTLKKSFDFAKKELTEKTEAYQELVKKSSLLATMESEHSTIQRVNEQISTELEDLREKLRRAEAEHAQRIQRLKNENSELLLRVEETETRAEEEKNATAMVTVPLMKQIESLQNALRNKERVWEQRETDIIRKLDDSIEKSKTFGDNERTLKEQIFTLNGRISNLEERLTAALFKSEELTNNLQQKQIEMDLMESDHKLKLKSLEEDRKTLRSKLSDLESHSADQERKITQQKEQLDAIKQHQQSHASHSKHDQSHRHSPPSPTQALGIALGGSRTSSPTPSMGNLSLPESIGSIPWNQMDDDAGSNSGRQTIGGAPLLHTTSLLENLQATLKQRDGEVYQLQWELSRFQQERNVLNAEISNLTAELDNIREKSERTAQLEEDFQQLQERYDALLQLYGESVEKIEELKLDLVDVKEMYKLQIDDLLRQVAAGKKL</sequence>
<protein>
    <submittedName>
        <fullName evidence="7">AAEL008459-PA</fullName>
    </submittedName>
</protein>
<dbReference type="PhylomeDB" id="Q16YQ4"/>
<proteinExistence type="predicted"/>
<evidence type="ECO:0000313" key="8">
    <source>
        <dbReference type="Proteomes" id="UP000682892"/>
    </source>
</evidence>
<dbReference type="OMA" id="WEAPKEP"/>
<feature type="region of interest" description="Disordered" evidence="5">
    <location>
        <begin position="1"/>
        <end position="68"/>
    </location>
</feature>
<name>Q16YQ4_AEDAE</name>
<feature type="coiled-coil region" evidence="4">
    <location>
        <begin position="1305"/>
        <end position="1356"/>
    </location>
</feature>
<dbReference type="Proteomes" id="UP000682892">
    <property type="component" value="Chromosome 1"/>
</dbReference>
<feature type="region of interest" description="Disordered" evidence="5">
    <location>
        <begin position="477"/>
        <end position="496"/>
    </location>
</feature>
<feature type="coiled-coil region" evidence="4">
    <location>
        <begin position="806"/>
        <end position="958"/>
    </location>
</feature>
<gene>
    <name evidence="7" type="ORF">AaeL_AAEL008459</name>
</gene>
<dbReference type="Pfam" id="PF12325">
    <property type="entry name" value="TMF_TATA_bd"/>
    <property type="match status" value="1"/>
</dbReference>
<dbReference type="STRING" id="7159.Q16YQ4"/>
<dbReference type="GO" id="GO:0005783">
    <property type="term" value="C:endoplasmic reticulum"/>
    <property type="evidence" value="ECO:0007669"/>
    <property type="project" value="TreeGrafter"/>
</dbReference>
<feature type="coiled-coil region" evidence="4">
    <location>
        <begin position="997"/>
        <end position="1056"/>
    </location>
</feature>
<dbReference type="InterPro" id="IPR022092">
    <property type="entry name" value="TMF_DNA-bd"/>
</dbReference>
<dbReference type="Pfam" id="PF12329">
    <property type="entry name" value="TMF_DNA_bd"/>
    <property type="match status" value="1"/>
</dbReference>
<dbReference type="eggNOG" id="KOG4673">
    <property type="taxonomic scope" value="Eukaryota"/>
</dbReference>
<feature type="region of interest" description="Disordered" evidence="5">
    <location>
        <begin position="507"/>
        <end position="532"/>
    </location>
</feature>
<feature type="compositionally biased region" description="Polar residues" evidence="5">
    <location>
        <begin position="1"/>
        <end position="13"/>
    </location>
</feature>
<dbReference type="GO" id="GO:0005794">
    <property type="term" value="C:Golgi apparatus"/>
    <property type="evidence" value="ECO:0007669"/>
    <property type="project" value="UniProtKB-SubCell"/>
</dbReference>
<evidence type="ECO:0000256" key="3">
    <source>
        <dbReference type="ARBA" id="ARBA00023054"/>
    </source>
</evidence>
<feature type="region of interest" description="Disordered" evidence="5">
    <location>
        <begin position="367"/>
        <end position="407"/>
    </location>
</feature>
<evidence type="ECO:0000313" key="7">
    <source>
        <dbReference type="EMBL" id="EAT39754.1"/>
    </source>
</evidence>
<feature type="region of interest" description="Disordered" evidence="5">
    <location>
        <begin position="663"/>
        <end position="715"/>
    </location>
</feature>
<dbReference type="VEuPathDB" id="VectorBase:AAEL008459"/>
<dbReference type="HOGENOM" id="CLU_007304_0_0_1"/>
<dbReference type="InterPro" id="IPR022091">
    <property type="entry name" value="TMF_TATA-bd"/>
</dbReference>
<dbReference type="PANTHER" id="PTHR46515:SF1">
    <property type="entry name" value="TATA ELEMENT MODULATORY FACTOR"/>
    <property type="match status" value="1"/>
</dbReference>
<keyword evidence="2" id="KW-0333">Golgi apparatus</keyword>
<dbReference type="InterPro" id="IPR052602">
    <property type="entry name" value="Growth_transcription_reg"/>
</dbReference>
<organism evidence="7 8">
    <name type="scientific">Aedes aegypti</name>
    <name type="common">Yellowfever mosquito</name>
    <name type="synonym">Culex aegypti</name>
    <dbReference type="NCBI Taxonomy" id="7159"/>
    <lineage>
        <taxon>Eukaryota</taxon>
        <taxon>Metazoa</taxon>
        <taxon>Ecdysozoa</taxon>
        <taxon>Arthropoda</taxon>
        <taxon>Hexapoda</taxon>
        <taxon>Insecta</taxon>
        <taxon>Pterygota</taxon>
        <taxon>Neoptera</taxon>
        <taxon>Endopterygota</taxon>
        <taxon>Diptera</taxon>
        <taxon>Nematocera</taxon>
        <taxon>Culicoidea</taxon>
        <taxon>Culicidae</taxon>
        <taxon>Culicinae</taxon>
        <taxon>Aedini</taxon>
        <taxon>Aedes</taxon>
        <taxon>Stegomyia</taxon>
    </lineage>
</organism>
<feature type="compositionally biased region" description="Polar residues" evidence="5">
    <location>
        <begin position="1233"/>
        <end position="1244"/>
    </location>
</feature>
<feature type="compositionally biased region" description="Basic and acidic residues" evidence="5">
    <location>
        <begin position="378"/>
        <end position="392"/>
    </location>
</feature>
<feature type="compositionally biased region" description="Low complexity" evidence="5">
    <location>
        <begin position="694"/>
        <end position="706"/>
    </location>
</feature>
<feature type="compositionally biased region" description="Polar residues" evidence="5">
    <location>
        <begin position="508"/>
        <end position="525"/>
    </location>
</feature>
<evidence type="ECO:0000256" key="4">
    <source>
        <dbReference type="SAM" id="Coils"/>
    </source>
</evidence>
<feature type="compositionally biased region" description="Polar residues" evidence="5">
    <location>
        <begin position="666"/>
        <end position="689"/>
    </location>
</feature>
<evidence type="ECO:0000256" key="1">
    <source>
        <dbReference type="ARBA" id="ARBA00004555"/>
    </source>
</evidence>
<comment type="subcellular location">
    <subcellularLocation>
        <location evidence="1">Golgi apparatus</location>
    </subcellularLocation>
</comment>